<protein>
    <submittedName>
        <fullName evidence="1">Uncharacterized protein</fullName>
    </submittedName>
</protein>
<gene>
    <name evidence="1" type="ordered locus">Spro_4934</name>
</gene>
<dbReference type="EMBL" id="CP000827">
    <property type="protein sequence ID" value="ABV44026.1"/>
    <property type="molecule type" value="Genomic_DNA"/>
</dbReference>
<proteinExistence type="predicted"/>
<sequence>MAKLTKKEQAWLDELQEVLNRCPSKRLGFYTIGDPQVVVYDLTKESKIDSLLDSGDASDWCDGVAQAGADFCEWLDFPAPVHSTAG</sequence>
<dbReference type="HOGENOM" id="CLU_170960_0_0_6"/>
<accession>A8GLN6</accession>
<dbReference type="AlphaFoldDB" id="A8GLN6"/>
<dbReference type="KEGG" id="spe:Spro_4934"/>
<evidence type="ECO:0000313" key="1">
    <source>
        <dbReference type="EMBL" id="ABV44026.1"/>
    </source>
</evidence>
<name>A8GLN6_SERP5</name>
<reference evidence="1" key="1">
    <citation type="submission" date="2007-09" db="EMBL/GenBank/DDBJ databases">
        <title>Complete sequence of plasmid of Serratia proteamaculans 568.</title>
        <authorList>
            <consortium name="US DOE Joint Genome Institute"/>
            <person name="Copeland A."/>
            <person name="Lucas S."/>
            <person name="Lapidus A."/>
            <person name="Barry K."/>
            <person name="Glavina del Rio T."/>
            <person name="Dalin E."/>
            <person name="Tice H."/>
            <person name="Pitluck S."/>
            <person name="Chain P."/>
            <person name="Malfatti S."/>
            <person name="Shin M."/>
            <person name="Vergez L."/>
            <person name="Schmutz J."/>
            <person name="Larimer F."/>
            <person name="Land M."/>
            <person name="Hauser L."/>
            <person name="Kyrpides N."/>
            <person name="Kim E."/>
            <person name="Taghavi S."/>
            <person name="Newman L."/>
            <person name="Vangronsveld J."/>
            <person name="van der Lelie D."/>
            <person name="Richardson P."/>
        </authorList>
    </citation>
    <scope>NUCLEOTIDE SEQUENCE [LARGE SCALE GENOMIC DNA]</scope>
    <source>
        <strain evidence="1">568</strain>
        <plasmid evidence="1">pSPRO01</plasmid>
    </source>
</reference>
<dbReference type="OrthoDB" id="6466328at2"/>
<organism evidence="1">
    <name type="scientific">Serratia proteamaculans (strain 568)</name>
    <dbReference type="NCBI Taxonomy" id="399741"/>
    <lineage>
        <taxon>Bacteria</taxon>
        <taxon>Pseudomonadati</taxon>
        <taxon>Pseudomonadota</taxon>
        <taxon>Gammaproteobacteria</taxon>
        <taxon>Enterobacterales</taxon>
        <taxon>Yersiniaceae</taxon>
        <taxon>Serratia</taxon>
    </lineage>
</organism>
<geneLocation type="plasmid" evidence="1">
    <name>pSPRO01</name>
</geneLocation>
<dbReference type="eggNOG" id="ENOG50337IQ">
    <property type="taxonomic scope" value="Bacteria"/>
</dbReference>
<keyword evidence="1" id="KW-0614">Plasmid</keyword>